<feature type="compositionally biased region" description="Acidic residues" evidence="1">
    <location>
        <begin position="769"/>
        <end position="778"/>
    </location>
</feature>
<proteinExistence type="predicted"/>
<keyword evidence="3" id="KW-1185">Reference proteome</keyword>
<dbReference type="EMBL" id="CCKQ01015048">
    <property type="protein sequence ID" value="CDW86862.1"/>
    <property type="molecule type" value="Genomic_DNA"/>
</dbReference>
<accession>A0A078B0D9</accession>
<evidence type="ECO:0000256" key="1">
    <source>
        <dbReference type="SAM" id="MobiDB-lite"/>
    </source>
</evidence>
<name>A0A078B0D9_STYLE</name>
<feature type="region of interest" description="Disordered" evidence="1">
    <location>
        <begin position="733"/>
        <end position="813"/>
    </location>
</feature>
<protein>
    <submittedName>
        <fullName evidence="2">Uncharacterized protein</fullName>
    </submittedName>
</protein>
<feature type="compositionally biased region" description="Polar residues" evidence="1">
    <location>
        <begin position="798"/>
        <end position="813"/>
    </location>
</feature>
<feature type="compositionally biased region" description="Basic residues" evidence="1">
    <location>
        <begin position="783"/>
        <end position="797"/>
    </location>
</feature>
<evidence type="ECO:0000313" key="2">
    <source>
        <dbReference type="EMBL" id="CDW86862.1"/>
    </source>
</evidence>
<dbReference type="Proteomes" id="UP000039865">
    <property type="component" value="Unassembled WGS sequence"/>
</dbReference>
<dbReference type="InParanoid" id="A0A078B0D9"/>
<organism evidence="2 3">
    <name type="scientific">Stylonychia lemnae</name>
    <name type="common">Ciliate</name>
    <dbReference type="NCBI Taxonomy" id="5949"/>
    <lineage>
        <taxon>Eukaryota</taxon>
        <taxon>Sar</taxon>
        <taxon>Alveolata</taxon>
        <taxon>Ciliophora</taxon>
        <taxon>Intramacronucleata</taxon>
        <taxon>Spirotrichea</taxon>
        <taxon>Stichotrichia</taxon>
        <taxon>Sporadotrichida</taxon>
        <taxon>Oxytrichidae</taxon>
        <taxon>Stylonychinae</taxon>
        <taxon>Stylonychia</taxon>
    </lineage>
</organism>
<evidence type="ECO:0000313" key="3">
    <source>
        <dbReference type="Proteomes" id="UP000039865"/>
    </source>
</evidence>
<gene>
    <name evidence="2" type="primary">Contig14973.g15956</name>
    <name evidence="2" type="ORF">STYLEM_15961</name>
</gene>
<reference evidence="2 3" key="1">
    <citation type="submission" date="2014-06" db="EMBL/GenBank/DDBJ databases">
        <authorList>
            <person name="Swart Estienne"/>
        </authorList>
    </citation>
    <scope>NUCLEOTIDE SEQUENCE [LARGE SCALE GENOMIC DNA]</scope>
    <source>
        <strain evidence="2 3">130c</strain>
    </source>
</reference>
<sequence>MDKQAIDSLNLIEWNQQRTQKRYGSVKRVKLRSDYKTRKQTPSQRTYFQEINKVCEDLNLSGCNTTKHYIESKSNMNNSSGSQIANKAAPNMYQKLEPNINITLAENQPNSVSRYESTGNNELPKMETASKLEKLIKDMLSKGGEQQLLANKQISIKVEDQNVQSLCQDAVNLSNYLDIQIQSENQQQESLSFKEEPKISDNMVLEKTLQAQRIDILALQEIEKSKQELEKRIKERYTVLRSISRKTNTKKPTIITQNQPLMPKELIMLNQRVQSISHVRQTSIKYDFHPYQQNLNIASFGSSSSKMKKIKRHNKTTLINPINNEQHNGRLSSLYGNLTLKDKSPTVLSKTSTMNNNNASLIYDPIQAQASIISAKKVNKLQKKKIVIQDNFNFSLKESIMRDITPINDSANRYFEPMISISRVGTGNHSQLRQRPQRMPNQQNSLRCASSTMRHARTRSGQVPQIYLRKQNFQRNETNLKSQNHKIASLSPASNNEMNDNLRADSVPLDSQFEHKFPHLKNLMPQNLQSDEYDINRAKLNESKRELRSKQNLNVRQKLNFRYIPGEDNIHQQYTTVNSEKEQEDRAFCKDLDKSQQMNETKTKIEIHIQDENQFLITQDVNLPMRESAFNTPSHQNPDFVFQSNILNTKNKRFKNVWRDQADTDSAGLSKTTLSTQRPLLSGGINLVNALQYQQNGNQKPTSKMKMVSYQKGRFSSDCSFIKLRQTIQNAQKHSTAIDGEDSQCKFEDPDKEEVKAEKISQDSVVQINEEEEYIEDEDSKKSIKKPLKPLKTHSSSHKNTSGKNQPTSSMKNHSIYEDSQCNILSSHHSCKNEQFNENMNNNQLHSDDEIEIRRGLESSTHRSLNPKEPEFLRQSTHSLLGKNRGNTLAGKKPSGNNIMISQDEGYANDNNEDDDIYERVELYNDSYESYLKNADNFIKL</sequence>
<dbReference type="AlphaFoldDB" id="A0A078B0D9"/>
<feature type="region of interest" description="Disordered" evidence="1">
    <location>
        <begin position="882"/>
        <end position="911"/>
    </location>
</feature>
<feature type="compositionally biased region" description="Basic and acidic residues" evidence="1">
    <location>
        <begin position="743"/>
        <end position="761"/>
    </location>
</feature>